<evidence type="ECO:0000313" key="2">
    <source>
        <dbReference type="EMBL" id="TMS32668.1"/>
    </source>
</evidence>
<name>A0A4U8UMG8_STECR</name>
<organism evidence="2 3">
    <name type="scientific">Steinernema carpocapsae</name>
    <name type="common">Entomopathogenic nematode</name>
    <dbReference type="NCBI Taxonomy" id="34508"/>
    <lineage>
        <taxon>Eukaryota</taxon>
        <taxon>Metazoa</taxon>
        <taxon>Ecdysozoa</taxon>
        <taxon>Nematoda</taxon>
        <taxon>Chromadorea</taxon>
        <taxon>Rhabditida</taxon>
        <taxon>Tylenchina</taxon>
        <taxon>Panagrolaimomorpha</taxon>
        <taxon>Strongyloidoidea</taxon>
        <taxon>Steinernematidae</taxon>
        <taxon>Steinernema</taxon>
    </lineage>
</organism>
<keyword evidence="3" id="KW-1185">Reference proteome</keyword>
<feature type="compositionally biased region" description="Low complexity" evidence="1">
    <location>
        <begin position="109"/>
        <end position="127"/>
    </location>
</feature>
<comment type="caution">
    <text evidence="2">The sequence shown here is derived from an EMBL/GenBank/DDBJ whole genome shotgun (WGS) entry which is preliminary data.</text>
</comment>
<dbReference type="AlphaFoldDB" id="A0A4U8UMG8"/>
<sequence>MITGERRPPSAGQNFEDFFDRSFHHEFPDGIHFEGSTVDSFCCFPPPRIHARYVRKARFQFSAASTRKCQPRRIPKKRRSPPPGHSPWLSVSFSGSSFWARLPARSSSAAFTSASAEPTTTSKTTAAGRAGLSPANPSPSTVSAKMGRALESELGPFTE</sequence>
<reference evidence="2 3" key="1">
    <citation type="journal article" date="2015" name="Genome Biol.">
        <title>Comparative genomics of Steinernema reveals deeply conserved gene regulatory networks.</title>
        <authorList>
            <person name="Dillman A.R."/>
            <person name="Macchietto M."/>
            <person name="Porter C.F."/>
            <person name="Rogers A."/>
            <person name="Williams B."/>
            <person name="Antoshechkin I."/>
            <person name="Lee M.M."/>
            <person name="Goodwin Z."/>
            <person name="Lu X."/>
            <person name="Lewis E.E."/>
            <person name="Goodrich-Blair H."/>
            <person name="Stock S.P."/>
            <person name="Adams B.J."/>
            <person name="Sternberg P.W."/>
            <person name="Mortazavi A."/>
        </authorList>
    </citation>
    <scope>NUCLEOTIDE SEQUENCE [LARGE SCALE GENOMIC DNA]</scope>
    <source>
        <strain evidence="2 3">ALL</strain>
    </source>
</reference>
<dbReference type="EMBL" id="AZBU02000001">
    <property type="protein sequence ID" value="TMS32668.1"/>
    <property type="molecule type" value="Genomic_DNA"/>
</dbReference>
<feature type="region of interest" description="Disordered" evidence="1">
    <location>
        <begin position="109"/>
        <end position="159"/>
    </location>
</feature>
<proteinExistence type="predicted"/>
<feature type="region of interest" description="Disordered" evidence="1">
    <location>
        <begin position="63"/>
        <end position="89"/>
    </location>
</feature>
<gene>
    <name evidence="2" type="ORF">L596_000480</name>
</gene>
<accession>A0A4U8UMG8</accession>
<evidence type="ECO:0000256" key="1">
    <source>
        <dbReference type="SAM" id="MobiDB-lite"/>
    </source>
</evidence>
<evidence type="ECO:0000313" key="3">
    <source>
        <dbReference type="Proteomes" id="UP000298663"/>
    </source>
</evidence>
<protein>
    <submittedName>
        <fullName evidence="2">Uncharacterized protein</fullName>
    </submittedName>
</protein>
<feature type="compositionally biased region" description="Basic residues" evidence="1">
    <location>
        <begin position="69"/>
        <end position="80"/>
    </location>
</feature>
<dbReference type="Proteomes" id="UP000298663">
    <property type="component" value="Unassembled WGS sequence"/>
</dbReference>
<reference evidence="2 3" key="2">
    <citation type="journal article" date="2019" name="G3 (Bethesda)">
        <title>Hybrid Assembly of the Genome of the Entomopathogenic Nematode Steinernema carpocapsae Identifies the X-Chromosome.</title>
        <authorList>
            <person name="Serra L."/>
            <person name="Macchietto M."/>
            <person name="Macias-Munoz A."/>
            <person name="McGill C.J."/>
            <person name="Rodriguez I.M."/>
            <person name="Rodriguez B."/>
            <person name="Murad R."/>
            <person name="Mortazavi A."/>
        </authorList>
    </citation>
    <scope>NUCLEOTIDE SEQUENCE [LARGE SCALE GENOMIC DNA]</scope>
    <source>
        <strain evidence="2 3">ALL</strain>
    </source>
</reference>